<keyword evidence="1" id="KW-1133">Transmembrane helix</keyword>
<organism evidence="2 3">
    <name type="scientific">Actinomyces israelii</name>
    <dbReference type="NCBI Taxonomy" id="1659"/>
    <lineage>
        <taxon>Bacteria</taxon>
        <taxon>Bacillati</taxon>
        <taxon>Actinomycetota</taxon>
        <taxon>Actinomycetes</taxon>
        <taxon>Actinomycetales</taxon>
        <taxon>Actinomycetaceae</taxon>
        <taxon>Actinomyces</taxon>
    </lineage>
</organism>
<reference evidence="2" key="1">
    <citation type="submission" date="2022-10" db="EMBL/GenBank/DDBJ databases">
        <title>Genome sequence of Actinomyces israelii ATCC 10048.</title>
        <authorList>
            <person name="Watt R.M."/>
            <person name="Tong W.M."/>
        </authorList>
    </citation>
    <scope>NUCLEOTIDE SEQUENCE</scope>
    <source>
        <strain evidence="2">ATCC 10048</strain>
    </source>
</reference>
<feature type="transmembrane region" description="Helical" evidence="1">
    <location>
        <begin position="180"/>
        <end position="199"/>
    </location>
</feature>
<dbReference type="Proteomes" id="UP001072034">
    <property type="component" value="Unassembled WGS sequence"/>
</dbReference>
<dbReference type="RefSeq" id="WP_268917000.1">
    <property type="nucleotide sequence ID" value="NZ_JAPTMY010000008.1"/>
</dbReference>
<feature type="transmembrane region" description="Helical" evidence="1">
    <location>
        <begin position="206"/>
        <end position="225"/>
    </location>
</feature>
<keyword evidence="1" id="KW-0472">Membrane</keyword>
<feature type="transmembrane region" description="Helical" evidence="1">
    <location>
        <begin position="154"/>
        <end position="174"/>
    </location>
</feature>
<feature type="transmembrane region" description="Helical" evidence="1">
    <location>
        <begin position="69"/>
        <end position="88"/>
    </location>
</feature>
<feature type="transmembrane region" description="Helical" evidence="1">
    <location>
        <begin position="237"/>
        <end position="256"/>
    </location>
</feature>
<evidence type="ECO:0000313" key="2">
    <source>
        <dbReference type="EMBL" id="MCZ0857399.1"/>
    </source>
</evidence>
<evidence type="ECO:0000313" key="3">
    <source>
        <dbReference type="Proteomes" id="UP001072034"/>
    </source>
</evidence>
<name>A0ABT4I6N0_9ACTO</name>
<gene>
    <name evidence="2" type="ORF">OHJ16_04990</name>
</gene>
<keyword evidence="1" id="KW-0812">Transmembrane</keyword>
<comment type="caution">
    <text evidence="2">The sequence shown here is derived from an EMBL/GenBank/DDBJ whole genome shotgun (WGS) entry which is preliminary data.</text>
</comment>
<protein>
    <submittedName>
        <fullName evidence="2">Uncharacterized protein</fullName>
    </submittedName>
</protein>
<feature type="transmembrane region" description="Helical" evidence="1">
    <location>
        <begin position="38"/>
        <end position="57"/>
    </location>
</feature>
<keyword evidence="3" id="KW-1185">Reference proteome</keyword>
<proteinExistence type="predicted"/>
<dbReference type="EMBL" id="JAPTMY010000008">
    <property type="protein sequence ID" value="MCZ0857399.1"/>
    <property type="molecule type" value="Genomic_DNA"/>
</dbReference>
<sequence>MSTSRHESPTKAATIISSRSCVDTGEPKRATMHPITQGEFVGIFTFLALGSYSVILLRNGQKEFLPPVWPFYAIGCTTYILCWILLYLEGFPTFFRKSTRCLKRTSEKILIRVKAFISGDVVEENDVDFSAPIPRWRPPIVEMHSSSFRYPRVLAARVQVLGMLSIFLSCWFTLYSGGPFRSAYSQIIIAYPLFAPNVARSWKSIAAVYVATGASMVLFEIIEQVFMPHQQTQSVSWYYVVTLILLCLSGAVAALNRRYDHARRERDAAYVRDVTLKTKYQN</sequence>
<evidence type="ECO:0000256" key="1">
    <source>
        <dbReference type="SAM" id="Phobius"/>
    </source>
</evidence>
<accession>A0ABT4I6N0</accession>